<organism evidence="1 2">
    <name type="scientific">Paracoccus laeviglucosivorans</name>
    <dbReference type="NCBI Taxonomy" id="1197861"/>
    <lineage>
        <taxon>Bacteria</taxon>
        <taxon>Pseudomonadati</taxon>
        <taxon>Pseudomonadota</taxon>
        <taxon>Alphaproteobacteria</taxon>
        <taxon>Rhodobacterales</taxon>
        <taxon>Paracoccaceae</taxon>
        <taxon>Paracoccus</taxon>
    </lineage>
</organism>
<accession>A0A521AM19</accession>
<evidence type="ECO:0000313" key="2">
    <source>
        <dbReference type="Proteomes" id="UP000319014"/>
    </source>
</evidence>
<sequence>MTAYSFIRNVFSILNAAIAATSAVRQHRMPETGALKKLGIREADFRAIQL</sequence>
<dbReference type="RefSeq" id="WP_185958540.1">
    <property type="nucleotide sequence ID" value="NZ_FXTK01000001.1"/>
</dbReference>
<dbReference type="Proteomes" id="UP000319014">
    <property type="component" value="Unassembled WGS sequence"/>
</dbReference>
<dbReference type="EMBL" id="FXTK01000001">
    <property type="protein sequence ID" value="SMO35821.1"/>
    <property type="molecule type" value="Genomic_DNA"/>
</dbReference>
<proteinExistence type="predicted"/>
<gene>
    <name evidence="1" type="ORF">SAMN06265221_101210</name>
</gene>
<keyword evidence="2" id="KW-1185">Reference proteome</keyword>
<reference evidence="1 2" key="1">
    <citation type="submission" date="2017-05" db="EMBL/GenBank/DDBJ databases">
        <authorList>
            <person name="Varghese N."/>
            <person name="Submissions S."/>
        </authorList>
    </citation>
    <scope>NUCLEOTIDE SEQUENCE [LARGE SCALE GENOMIC DNA]</scope>
    <source>
        <strain evidence="1 2">DSM 100094</strain>
    </source>
</reference>
<name>A0A521AM19_9RHOB</name>
<dbReference type="AlphaFoldDB" id="A0A521AM19"/>
<protein>
    <submittedName>
        <fullName evidence="1">Uncharacterized protein</fullName>
    </submittedName>
</protein>
<evidence type="ECO:0000313" key="1">
    <source>
        <dbReference type="EMBL" id="SMO35821.1"/>
    </source>
</evidence>